<keyword evidence="4" id="KW-1185">Reference proteome</keyword>
<gene>
    <name evidence="3" type="ORF">FYJ51_12285</name>
</gene>
<dbReference type="AlphaFoldDB" id="A0A7X2TGF1"/>
<dbReference type="InterPro" id="IPR027417">
    <property type="entry name" value="P-loop_NTPase"/>
</dbReference>
<dbReference type="InterPro" id="IPR033186">
    <property type="entry name" value="HerA_C"/>
</dbReference>
<name>A0A7X2TGF1_9FIRM</name>
<evidence type="ECO:0000313" key="3">
    <source>
        <dbReference type="EMBL" id="MSS59672.1"/>
    </source>
</evidence>
<sequence length="500" mass="55748">MLEGDRILLGKAGEESVYLLPGQMNRHGMIAGASGTGKTVTLKVIAESLSDLGVPTFIADVKGDLTGMIVPGNAEGISGRLTDMQVSAENYCCSYPVHFFDVYGEQGHPVRAAVQNMGPLLLSRILDLSDAQEGVLSIVFKAAEEMNLDLIDLKDLQAMTAYVGEHAKDYTVKYGNVSKQSAGAIQRKLLQLEQEGAESFFGMPELNLEDWMMTEGGKGVMNILECQKLFQHPLLYSMVLFWMLSKLYENLPEVGDLDKPKLVFFFDEAHLLFDHAPKALMTRIEQTVKLIRSKGVGVFFISQSPADIPDTVMSQLSHRIQHSLRAYTPAEFKQAKIAAESFRPNPDLDAASEITSMKTGTALVSVLDEEGAPTIVQKTKILPPRSSMAMAAQDAIRNCIERDSIYGKYEKSFDPASAYEAMDGLKAEEEQKKQEEEENKKQAKLEEQRQRQEEREALKKEKEQKEWGDRLARKARNRLENEAMNIGIRSAKKFLKGLLK</sequence>
<evidence type="ECO:0000256" key="1">
    <source>
        <dbReference type="SAM" id="MobiDB-lite"/>
    </source>
</evidence>
<feature type="region of interest" description="Disordered" evidence="1">
    <location>
        <begin position="427"/>
        <end position="479"/>
    </location>
</feature>
<evidence type="ECO:0000313" key="4">
    <source>
        <dbReference type="Proteomes" id="UP000461880"/>
    </source>
</evidence>
<proteinExistence type="predicted"/>
<protein>
    <submittedName>
        <fullName evidence="3">DUF853 family protein</fullName>
    </submittedName>
</protein>
<reference evidence="3 4" key="1">
    <citation type="submission" date="2019-08" db="EMBL/GenBank/DDBJ databases">
        <title>In-depth cultivation of the pig gut microbiome towards novel bacterial diversity and tailored functional studies.</title>
        <authorList>
            <person name="Wylensek D."/>
            <person name="Hitch T.C.A."/>
            <person name="Clavel T."/>
        </authorList>
    </citation>
    <scope>NUCLEOTIDE SEQUENCE [LARGE SCALE GENOMIC DNA]</scope>
    <source>
        <strain evidence="3 4">Oil+RF-744-GAM-WT-6</strain>
    </source>
</reference>
<organism evidence="3 4">
    <name type="scientific">Stecheria intestinalis</name>
    <dbReference type="NCBI Taxonomy" id="2606630"/>
    <lineage>
        <taxon>Bacteria</taxon>
        <taxon>Bacillati</taxon>
        <taxon>Bacillota</taxon>
        <taxon>Erysipelotrichia</taxon>
        <taxon>Erysipelotrichales</taxon>
        <taxon>Erysipelotrichaceae</taxon>
        <taxon>Stecheria</taxon>
    </lineage>
</organism>
<dbReference type="Pfam" id="PF05872">
    <property type="entry name" value="HerA_C"/>
    <property type="match status" value="1"/>
</dbReference>
<dbReference type="RefSeq" id="WP_154505900.1">
    <property type="nucleotide sequence ID" value="NZ_JAQXPC010000005.1"/>
</dbReference>
<dbReference type="Gene3D" id="3.40.50.300">
    <property type="entry name" value="P-loop containing nucleotide triphosphate hydrolases"/>
    <property type="match status" value="2"/>
</dbReference>
<dbReference type="SUPFAM" id="SSF52540">
    <property type="entry name" value="P-loop containing nucleoside triphosphate hydrolases"/>
    <property type="match status" value="1"/>
</dbReference>
<dbReference type="CDD" id="cd01127">
    <property type="entry name" value="TrwB_TraG_TraD_VirD4"/>
    <property type="match status" value="1"/>
</dbReference>
<dbReference type="InterPro" id="IPR051162">
    <property type="entry name" value="T4SS_component"/>
</dbReference>
<dbReference type="Proteomes" id="UP000461880">
    <property type="component" value="Unassembled WGS sequence"/>
</dbReference>
<accession>A0A7X2TGF1</accession>
<comment type="caution">
    <text evidence="3">The sequence shown here is derived from an EMBL/GenBank/DDBJ whole genome shotgun (WGS) entry which is preliminary data.</text>
</comment>
<dbReference type="PANTHER" id="PTHR30121">
    <property type="entry name" value="UNCHARACTERIZED PROTEIN YJGR-RELATED"/>
    <property type="match status" value="1"/>
</dbReference>
<dbReference type="EMBL" id="VUMN01000043">
    <property type="protein sequence ID" value="MSS59672.1"/>
    <property type="molecule type" value="Genomic_DNA"/>
</dbReference>
<dbReference type="PANTHER" id="PTHR30121:SF6">
    <property type="entry name" value="SLR6007 PROTEIN"/>
    <property type="match status" value="1"/>
</dbReference>
<feature type="domain" description="Helicase HerA-like C-terminal" evidence="2">
    <location>
        <begin position="13"/>
        <end position="473"/>
    </location>
</feature>
<evidence type="ECO:0000259" key="2">
    <source>
        <dbReference type="Pfam" id="PF05872"/>
    </source>
</evidence>